<dbReference type="AlphaFoldDB" id="F2JYM5"/>
<dbReference type="Proteomes" id="UP000001062">
    <property type="component" value="Chromosome"/>
</dbReference>
<dbReference type="RefSeq" id="WP_013663056.1">
    <property type="nucleotide sequence ID" value="NC_015276.1"/>
</dbReference>
<evidence type="ECO:0000313" key="1">
    <source>
        <dbReference type="EMBL" id="ADZ93154.1"/>
    </source>
</evidence>
<dbReference type="OrthoDB" id="9908634at2"/>
<protein>
    <submittedName>
        <fullName evidence="1">Uncharacterized protein</fullName>
    </submittedName>
</protein>
<dbReference type="KEGG" id="mme:Marme_3945"/>
<dbReference type="EMBL" id="CP002583">
    <property type="protein sequence ID" value="ADZ93154.1"/>
    <property type="molecule type" value="Genomic_DNA"/>
</dbReference>
<dbReference type="HOGENOM" id="CLU_1729194_0_0_6"/>
<name>F2JYM5_MARM1</name>
<keyword evidence="2" id="KW-1185">Reference proteome</keyword>
<sequence>MIFGFLLVSCSNEKIYSIDIPYYKDCIETIERASAYYKYRNKIDANKIYLEEKHFYDSKSIDVGVVGYLKIYTDSAWTTLDEGDQVDYLGIIAQSIAAECMPNAGFKGDLKDVDSVLKRYSGKGVYLESRARQYYIYYNDGTYKNEVWDYR</sequence>
<evidence type="ECO:0000313" key="2">
    <source>
        <dbReference type="Proteomes" id="UP000001062"/>
    </source>
</evidence>
<proteinExistence type="predicted"/>
<organism evidence="1 2">
    <name type="scientific">Marinomonas mediterranea (strain ATCC 700492 / JCM 21426 / NBRC 103028 / MMB-1)</name>
    <dbReference type="NCBI Taxonomy" id="717774"/>
    <lineage>
        <taxon>Bacteria</taxon>
        <taxon>Pseudomonadati</taxon>
        <taxon>Pseudomonadota</taxon>
        <taxon>Gammaproteobacteria</taxon>
        <taxon>Oceanospirillales</taxon>
        <taxon>Oceanospirillaceae</taxon>
        <taxon>Marinomonas</taxon>
    </lineage>
</organism>
<reference evidence="1 2" key="1">
    <citation type="journal article" date="2012" name="Stand. Genomic Sci.">
        <title>Complete genome sequence of the melanogenic marine bacterium Marinomonas mediterranea type strain (MMB-1(T)).</title>
        <authorList>
            <person name="Lucas-Elio P."/>
            <person name="Goodwin L."/>
            <person name="Woyke T."/>
            <person name="Pitluck S."/>
            <person name="Nolan M."/>
            <person name="Kyrpides N.C."/>
            <person name="Detter J.C."/>
            <person name="Copeland A."/>
            <person name="Teshima H."/>
            <person name="Bruce D."/>
            <person name="Detter C."/>
            <person name="Tapia R."/>
            <person name="Han S."/>
            <person name="Land M.L."/>
            <person name="Ivanova N."/>
            <person name="Mikhailova N."/>
            <person name="Johnston A.W."/>
            <person name="Sanchez-Amat A."/>
        </authorList>
    </citation>
    <scope>NUCLEOTIDE SEQUENCE [LARGE SCALE GENOMIC DNA]</scope>
    <source>
        <strain evidence="2">ATCC 700492 / JCM 21426 / NBRC 103028 / MMB-1</strain>
    </source>
</reference>
<accession>F2JYM5</accession>
<gene>
    <name evidence="1" type="ordered locus">Marme_3945</name>
</gene>